<dbReference type="EMBL" id="MLJW01002327">
    <property type="protein sequence ID" value="OIQ74954.1"/>
    <property type="molecule type" value="Genomic_DNA"/>
</dbReference>
<feature type="transmembrane region" description="Helical" evidence="1">
    <location>
        <begin position="35"/>
        <end position="55"/>
    </location>
</feature>
<gene>
    <name evidence="2" type="ORF">GALL_433830</name>
</gene>
<proteinExistence type="predicted"/>
<keyword evidence="1" id="KW-0472">Membrane</keyword>
<reference evidence="2" key="1">
    <citation type="submission" date="2016-10" db="EMBL/GenBank/DDBJ databases">
        <title>Sequence of Gallionella enrichment culture.</title>
        <authorList>
            <person name="Poehlein A."/>
            <person name="Muehling M."/>
            <person name="Daniel R."/>
        </authorList>
    </citation>
    <scope>NUCLEOTIDE SEQUENCE</scope>
</reference>
<keyword evidence="1" id="KW-1133">Transmembrane helix</keyword>
<dbReference type="AlphaFoldDB" id="A0A1J5PV14"/>
<organism evidence="2">
    <name type="scientific">mine drainage metagenome</name>
    <dbReference type="NCBI Taxonomy" id="410659"/>
    <lineage>
        <taxon>unclassified sequences</taxon>
        <taxon>metagenomes</taxon>
        <taxon>ecological metagenomes</taxon>
    </lineage>
</organism>
<name>A0A1J5PV14_9ZZZZ</name>
<evidence type="ECO:0000256" key="1">
    <source>
        <dbReference type="SAM" id="Phobius"/>
    </source>
</evidence>
<comment type="caution">
    <text evidence="2">The sequence shown here is derived from an EMBL/GenBank/DDBJ whole genome shotgun (WGS) entry which is preliminary data.</text>
</comment>
<feature type="transmembrane region" description="Helical" evidence="1">
    <location>
        <begin position="6"/>
        <end position="28"/>
    </location>
</feature>
<protein>
    <submittedName>
        <fullName evidence="2">Uncharacterized protein</fullName>
    </submittedName>
</protein>
<evidence type="ECO:0000313" key="2">
    <source>
        <dbReference type="EMBL" id="OIQ74954.1"/>
    </source>
</evidence>
<keyword evidence="1" id="KW-0812">Transmembrane</keyword>
<sequence>MVGVLVVVAVEAFVASFFVAFVVAFFGALVGEAGVVVLAGVVVEAGAWLGALWLLGVVDAGWLAAVAPSAVGGRESNEPWLGEVGT</sequence>
<accession>A0A1J5PV14</accession>